<accession>A0A2I0HZU7</accession>
<dbReference type="Proteomes" id="UP000233551">
    <property type="component" value="Unassembled WGS sequence"/>
</dbReference>
<feature type="region of interest" description="Disordered" evidence="1">
    <location>
        <begin position="76"/>
        <end position="117"/>
    </location>
</feature>
<dbReference type="AlphaFoldDB" id="A0A2I0HZU7"/>
<feature type="compositionally biased region" description="Acidic residues" evidence="1">
    <location>
        <begin position="93"/>
        <end position="102"/>
    </location>
</feature>
<reference evidence="2 3" key="1">
    <citation type="submission" date="2017-11" db="EMBL/GenBank/DDBJ databases">
        <title>De-novo sequencing of pomegranate (Punica granatum L.) genome.</title>
        <authorList>
            <person name="Akparov Z."/>
            <person name="Amiraslanov A."/>
            <person name="Hajiyeva S."/>
            <person name="Abbasov M."/>
            <person name="Kaur K."/>
            <person name="Hamwieh A."/>
            <person name="Solovyev V."/>
            <person name="Salamov A."/>
            <person name="Braich B."/>
            <person name="Kosarev P."/>
            <person name="Mahmoud A."/>
            <person name="Hajiyev E."/>
            <person name="Babayeva S."/>
            <person name="Izzatullayeva V."/>
            <person name="Mammadov A."/>
            <person name="Mammadov A."/>
            <person name="Sharifova S."/>
            <person name="Ojaghi J."/>
            <person name="Eynullazada K."/>
            <person name="Bayramov B."/>
            <person name="Abdulazimova A."/>
            <person name="Shahmuradov I."/>
        </authorList>
    </citation>
    <scope>NUCLEOTIDE SEQUENCE [LARGE SCALE GENOMIC DNA]</scope>
    <source>
        <strain evidence="3">cv. AG2017</strain>
        <tissue evidence="2">Leaf</tissue>
    </source>
</reference>
<evidence type="ECO:0000313" key="2">
    <source>
        <dbReference type="EMBL" id="PKI37237.1"/>
    </source>
</evidence>
<comment type="caution">
    <text evidence="2">The sequence shown here is derived from an EMBL/GenBank/DDBJ whole genome shotgun (WGS) entry which is preliminary data.</text>
</comment>
<proteinExistence type="predicted"/>
<evidence type="ECO:0000313" key="3">
    <source>
        <dbReference type="Proteomes" id="UP000233551"/>
    </source>
</evidence>
<organism evidence="2 3">
    <name type="scientific">Punica granatum</name>
    <name type="common">Pomegranate</name>
    <dbReference type="NCBI Taxonomy" id="22663"/>
    <lineage>
        <taxon>Eukaryota</taxon>
        <taxon>Viridiplantae</taxon>
        <taxon>Streptophyta</taxon>
        <taxon>Embryophyta</taxon>
        <taxon>Tracheophyta</taxon>
        <taxon>Spermatophyta</taxon>
        <taxon>Magnoliopsida</taxon>
        <taxon>eudicotyledons</taxon>
        <taxon>Gunneridae</taxon>
        <taxon>Pentapetalae</taxon>
        <taxon>rosids</taxon>
        <taxon>malvids</taxon>
        <taxon>Myrtales</taxon>
        <taxon>Lythraceae</taxon>
        <taxon>Punica</taxon>
    </lineage>
</organism>
<name>A0A2I0HZU7_PUNGR</name>
<gene>
    <name evidence="2" type="ORF">CRG98_042364</name>
</gene>
<feature type="compositionally biased region" description="Basic and acidic residues" evidence="1">
    <location>
        <begin position="82"/>
        <end position="92"/>
    </location>
</feature>
<feature type="compositionally biased region" description="Basic and acidic residues" evidence="1">
    <location>
        <begin position="104"/>
        <end position="117"/>
    </location>
</feature>
<sequence>MLDELGRAVTGRNPVGWTGPSGPNEPNWTGHWWTGPLPLDWAAARGGCWAAGSGPGHVGLLGRAYLFNRDLDPIRKKKQKMEKKERGGRAEGESESGDDVGVGDESRARRGRESRGVERWELRAQLGSWVVGAEGVRVKPPAGICTETS</sequence>
<protein>
    <submittedName>
        <fullName evidence="2">Uncharacterized protein</fullName>
    </submittedName>
</protein>
<keyword evidence="3" id="KW-1185">Reference proteome</keyword>
<dbReference type="EMBL" id="PGOL01004508">
    <property type="protein sequence ID" value="PKI37237.1"/>
    <property type="molecule type" value="Genomic_DNA"/>
</dbReference>
<feature type="region of interest" description="Disordered" evidence="1">
    <location>
        <begin position="1"/>
        <end position="25"/>
    </location>
</feature>
<evidence type="ECO:0000256" key="1">
    <source>
        <dbReference type="SAM" id="MobiDB-lite"/>
    </source>
</evidence>